<dbReference type="Pfam" id="PF07398">
    <property type="entry name" value="MDMPI_C"/>
    <property type="match status" value="1"/>
</dbReference>
<dbReference type="InterPro" id="IPR034660">
    <property type="entry name" value="DinB/YfiT-like"/>
</dbReference>
<keyword evidence="4" id="KW-1185">Reference proteome</keyword>
<sequence>MDHLQMIEDESAAFLEAVLSGSLDVPVPPCPGWTMTDLLGHLGVVQWFHGSHLDRGVTDPPPGPRPTPPADGLADWFREGTAVLLDTLRRLPPDALAFTFDPPNDTVSFWHRRMAHEAAIHRWDAQLARNRAVGFQVDQAHDGIAEYLSVFLPRSRADDAPEGTVVLTSEEGATQSTSHGDPDAARATVVGSADELWLAVWGRQSLVDLDVEGDLDLVRSIVNR</sequence>
<dbReference type="PANTHER" id="PTHR40758">
    <property type="entry name" value="CONSERVED PROTEIN"/>
    <property type="match status" value="1"/>
</dbReference>
<dbReference type="GO" id="GO:0046872">
    <property type="term" value="F:metal ion binding"/>
    <property type="evidence" value="ECO:0007669"/>
    <property type="project" value="InterPro"/>
</dbReference>
<dbReference type="Pfam" id="PF11716">
    <property type="entry name" value="MDMPI_N"/>
    <property type="match status" value="1"/>
</dbReference>
<dbReference type="Gene3D" id="1.20.120.450">
    <property type="entry name" value="dinb family like domain"/>
    <property type="match status" value="1"/>
</dbReference>
<reference evidence="3 4" key="1">
    <citation type="submission" date="2018-09" db="EMBL/GenBank/DDBJ databases">
        <title>Complete genome sequence of Euzebya sp. DY32-46 isolated from seawater of Pacific Ocean.</title>
        <authorList>
            <person name="Xu L."/>
            <person name="Wu Y.-H."/>
            <person name="Xu X.-W."/>
        </authorList>
    </citation>
    <scope>NUCLEOTIDE SEQUENCE [LARGE SCALE GENOMIC DNA]</scope>
    <source>
        <strain evidence="3 4">DY32-46</strain>
    </source>
</reference>
<name>A0A346XU12_9ACTN</name>
<dbReference type="KEGG" id="euz:DVS28_a1008"/>
<dbReference type="InterPro" id="IPR010872">
    <property type="entry name" value="MDMPI_C-term_domain"/>
</dbReference>
<evidence type="ECO:0000259" key="1">
    <source>
        <dbReference type="Pfam" id="PF07398"/>
    </source>
</evidence>
<protein>
    <recommendedName>
        <fullName evidence="5">Maleylpyruvate isomerase family mycothiol-dependent enzyme</fullName>
    </recommendedName>
</protein>
<dbReference type="SUPFAM" id="SSF109854">
    <property type="entry name" value="DinB/YfiT-like putative metalloenzymes"/>
    <property type="match status" value="1"/>
</dbReference>
<evidence type="ECO:0008006" key="5">
    <source>
        <dbReference type="Google" id="ProtNLM"/>
    </source>
</evidence>
<dbReference type="AlphaFoldDB" id="A0A346XU12"/>
<evidence type="ECO:0000313" key="4">
    <source>
        <dbReference type="Proteomes" id="UP000264006"/>
    </source>
</evidence>
<feature type="domain" description="Mycothiol-dependent maleylpyruvate isomerase metal-binding" evidence="2">
    <location>
        <begin position="7"/>
        <end position="126"/>
    </location>
</feature>
<gene>
    <name evidence="3" type="ORF">DVS28_a1008</name>
</gene>
<dbReference type="NCBIfam" id="TIGR03083">
    <property type="entry name" value="maleylpyruvate isomerase family mycothiol-dependent enzyme"/>
    <property type="match status" value="1"/>
</dbReference>
<dbReference type="Proteomes" id="UP000264006">
    <property type="component" value="Chromosome"/>
</dbReference>
<dbReference type="GO" id="GO:0005886">
    <property type="term" value="C:plasma membrane"/>
    <property type="evidence" value="ECO:0007669"/>
    <property type="project" value="TreeGrafter"/>
</dbReference>
<organism evidence="3 4">
    <name type="scientific">Euzebya pacifica</name>
    <dbReference type="NCBI Taxonomy" id="1608957"/>
    <lineage>
        <taxon>Bacteria</taxon>
        <taxon>Bacillati</taxon>
        <taxon>Actinomycetota</taxon>
        <taxon>Nitriliruptoria</taxon>
        <taxon>Euzebyales</taxon>
    </lineage>
</organism>
<dbReference type="PANTHER" id="PTHR40758:SF1">
    <property type="entry name" value="CONSERVED PROTEIN"/>
    <property type="match status" value="1"/>
</dbReference>
<evidence type="ECO:0000259" key="2">
    <source>
        <dbReference type="Pfam" id="PF11716"/>
    </source>
</evidence>
<feature type="domain" description="MDMPI C-terminal" evidence="1">
    <location>
        <begin position="138"/>
        <end position="218"/>
    </location>
</feature>
<accession>A0A346XU12</accession>
<proteinExistence type="predicted"/>
<evidence type="ECO:0000313" key="3">
    <source>
        <dbReference type="EMBL" id="AXV05709.1"/>
    </source>
</evidence>
<dbReference type="InterPro" id="IPR024344">
    <property type="entry name" value="MDMPI_metal-binding"/>
</dbReference>
<dbReference type="EMBL" id="CP031165">
    <property type="protein sequence ID" value="AXV05709.1"/>
    <property type="molecule type" value="Genomic_DNA"/>
</dbReference>
<dbReference type="InterPro" id="IPR017517">
    <property type="entry name" value="Maleyloyr_isom"/>
</dbReference>